<keyword evidence="2" id="KW-1185">Reference proteome</keyword>
<evidence type="ECO:0000313" key="1">
    <source>
        <dbReference type="EMBL" id="KAF6814110.1"/>
    </source>
</evidence>
<proteinExistence type="predicted"/>
<reference evidence="1" key="1">
    <citation type="journal article" date="2020" name="Phytopathology">
        <title>Genome Sequence Resources of Colletotrichum truncatum, C. plurivorum, C. musicola, and C. sojae: Four Species Pathogenic to Soybean (Glycine max).</title>
        <authorList>
            <person name="Rogerio F."/>
            <person name="Boufleur T.R."/>
            <person name="Ciampi-Guillardi M."/>
            <person name="Sukno S.A."/>
            <person name="Thon M.R."/>
            <person name="Massola Junior N.S."/>
            <person name="Baroncelli R."/>
        </authorList>
    </citation>
    <scope>NUCLEOTIDE SEQUENCE</scope>
    <source>
        <strain evidence="1">LFN00145</strain>
    </source>
</reference>
<name>A0A8H6JK70_9PEZI</name>
<dbReference type="AlphaFoldDB" id="A0A8H6JK70"/>
<gene>
    <name evidence="1" type="ORF">CPLU01_14469</name>
</gene>
<evidence type="ECO:0000313" key="2">
    <source>
        <dbReference type="Proteomes" id="UP000654918"/>
    </source>
</evidence>
<dbReference type="EMBL" id="WIGO01000388">
    <property type="protein sequence ID" value="KAF6814110.1"/>
    <property type="molecule type" value="Genomic_DNA"/>
</dbReference>
<organism evidence="1 2">
    <name type="scientific">Colletotrichum plurivorum</name>
    <dbReference type="NCBI Taxonomy" id="2175906"/>
    <lineage>
        <taxon>Eukaryota</taxon>
        <taxon>Fungi</taxon>
        <taxon>Dikarya</taxon>
        <taxon>Ascomycota</taxon>
        <taxon>Pezizomycotina</taxon>
        <taxon>Sordariomycetes</taxon>
        <taxon>Hypocreomycetidae</taxon>
        <taxon>Glomerellales</taxon>
        <taxon>Glomerellaceae</taxon>
        <taxon>Colletotrichum</taxon>
        <taxon>Colletotrichum orchidearum species complex</taxon>
    </lineage>
</organism>
<accession>A0A8H6JK70</accession>
<sequence>MFNGDPDSIKFLYSIISEGKMTPGCEKDAKVCDDGRGILSASEMRRMWDTAVYGYLIPQIWKLEGVNPVVIMTDAKCDDVGVGAGLDG</sequence>
<protein>
    <submittedName>
        <fullName evidence="1">Uncharacterized protein</fullName>
    </submittedName>
</protein>
<dbReference type="Proteomes" id="UP000654918">
    <property type="component" value="Unassembled WGS sequence"/>
</dbReference>
<comment type="caution">
    <text evidence="1">The sequence shown here is derived from an EMBL/GenBank/DDBJ whole genome shotgun (WGS) entry which is preliminary data.</text>
</comment>